<sequence length="258" mass="30468">MAREKKFTVRHFLNKRLPPEVDVNNNPRYPLYIRLRYNNKPVEIRSHLASYSEHVERDEYSIQEFSSSVEFWDFGYLTEQQFSNPSEMLRNTLEKEVELCQKIFRNFYDKGENLLDLNVKGILDIYLNPIFLSVDFFLGAILKDKLVSSGYSDVKYKLLSTPNKFSEFFTPLRSISSDSNGQTAFYLEILKPFEVGFALLERMLETQRSGNIITTYEMCQVDAIESVNFLSTDYRTEEIELLQQTCEYYLRTFEIVKK</sequence>
<dbReference type="STRING" id="692418.SAMN04488029_0912"/>
<dbReference type="AlphaFoldDB" id="A0A1W2G7A8"/>
<evidence type="ECO:0000313" key="2">
    <source>
        <dbReference type="Proteomes" id="UP000192472"/>
    </source>
</evidence>
<accession>A0A1W2G7A8</accession>
<name>A0A1W2G7A8_REIFA</name>
<reference evidence="1 2" key="1">
    <citation type="submission" date="2017-04" db="EMBL/GenBank/DDBJ databases">
        <authorList>
            <person name="Afonso C.L."/>
            <person name="Miller P.J."/>
            <person name="Scott M.A."/>
            <person name="Spackman E."/>
            <person name="Goraichik I."/>
            <person name="Dimitrov K.M."/>
            <person name="Suarez D.L."/>
            <person name="Swayne D.E."/>
        </authorList>
    </citation>
    <scope>NUCLEOTIDE SEQUENCE [LARGE SCALE GENOMIC DNA]</scope>
    <source>
        <strain evidence="1 2">DSM 26133</strain>
    </source>
</reference>
<gene>
    <name evidence="1" type="ORF">SAMN04488029_0912</name>
</gene>
<dbReference type="RefSeq" id="WP_084371219.1">
    <property type="nucleotide sequence ID" value="NZ_FWYF01000001.1"/>
</dbReference>
<protein>
    <submittedName>
        <fullName evidence="1">Uncharacterized protein</fullName>
    </submittedName>
</protein>
<proteinExistence type="predicted"/>
<organism evidence="1 2">
    <name type="scientific">Reichenbachiella faecimaris</name>
    <dbReference type="NCBI Taxonomy" id="692418"/>
    <lineage>
        <taxon>Bacteria</taxon>
        <taxon>Pseudomonadati</taxon>
        <taxon>Bacteroidota</taxon>
        <taxon>Cytophagia</taxon>
        <taxon>Cytophagales</taxon>
        <taxon>Reichenbachiellaceae</taxon>
        <taxon>Reichenbachiella</taxon>
    </lineage>
</organism>
<dbReference type="Proteomes" id="UP000192472">
    <property type="component" value="Unassembled WGS sequence"/>
</dbReference>
<keyword evidence="2" id="KW-1185">Reference proteome</keyword>
<evidence type="ECO:0000313" key="1">
    <source>
        <dbReference type="EMBL" id="SMD32565.1"/>
    </source>
</evidence>
<dbReference type="EMBL" id="FWYF01000001">
    <property type="protein sequence ID" value="SMD32565.1"/>
    <property type="molecule type" value="Genomic_DNA"/>
</dbReference>
<dbReference type="OrthoDB" id="648314at2"/>